<name>A0A9K3M1T1_9STRA</name>
<dbReference type="EMBL" id="JAGRRH010000003">
    <property type="protein sequence ID" value="KAG7372204.1"/>
    <property type="molecule type" value="Genomic_DNA"/>
</dbReference>
<gene>
    <name evidence="9" type="ORF">IV203_018347</name>
</gene>
<dbReference type="OrthoDB" id="47875at2759"/>
<keyword evidence="10" id="KW-1185">Reference proteome</keyword>
<evidence type="ECO:0000256" key="6">
    <source>
        <dbReference type="ARBA" id="ARBA00023010"/>
    </source>
</evidence>
<evidence type="ECO:0000256" key="7">
    <source>
        <dbReference type="ARBA" id="ARBA00023136"/>
    </source>
</evidence>
<keyword evidence="4" id="KW-0653">Protein transport</keyword>
<protein>
    <submittedName>
        <fullName evidence="9">Uncharacterized protein</fullName>
    </submittedName>
</protein>
<comment type="subcellular location">
    <subcellularLocation>
        <location evidence="1">Membrane</location>
        <topology evidence="1">Single-pass membrane protein</topology>
    </subcellularLocation>
</comment>
<evidence type="ECO:0000256" key="2">
    <source>
        <dbReference type="ARBA" id="ARBA00022448"/>
    </source>
</evidence>
<organism evidence="9 10">
    <name type="scientific">Nitzschia inconspicua</name>
    <dbReference type="NCBI Taxonomy" id="303405"/>
    <lineage>
        <taxon>Eukaryota</taxon>
        <taxon>Sar</taxon>
        <taxon>Stramenopiles</taxon>
        <taxon>Ochrophyta</taxon>
        <taxon>Bacillariophyta</taxon>
        <taxon>Bacillariophyceae</taxon>
        <taxon>Bacillariophycidae</taxon>
        <taxon>Bacillariales</taxon>
        <taxon>Bacillariaceae</taxon>
        <taxon>Nitzschia</taxon>
    </lineage>
</organism>
<keyword evidence="5" id="KW-1133">Transmembrane helix</keyword>
<reference evidence="9" key="1">
    <citation type="journal article" date="2021" name="Sci. Rep.">
        <title>Diploid genomic architecture of Nitzschia inconspicua, an elite biomass production diatom.</title>
        <authorList>
            <person name="Oliver A."/>
            <person name="Podell S."/>
            <person name="Pinowska A."/>
            <person name="Traller J.C."/>
            <person name="Smith S.R."/>
            <person name="McClure R."/>
            <person name="Beliaev A."/>
            <person name="Bohutskyi P."/>
            <person name="Hill E.A."/>
            <person name="Rabines A."/>
            <person name="Zheng H."/>
            <person name="Allen L.Z."/>
            <person name="Kuo A."/>
            <person name="Grigoriev I.V."/>
            <person name="Allen A.E."/>
            <person name="Hazlebeck D."/>
            <person name="Allen E.E."/>
        </authorList>
    </citation>
    <scope>NUCLEOTIDE SEQUENCE</scope>
    <source>
        <strain evidence="9">Hildebrandi</strain>
    </source>
</reference>
<evidence type="ECO:0000256" key="8">
    <source>
        <dbReference type="SAM" id="MobiDB-lite"/>
    </source>
</evidence>
<keyword evidence="6" id="KW-0811">Translocation</keyword>
<feature type="compositionally biased region" description="Basic and acidic residues" evidence="8">
    <location>
        <begin position="297"/>
        <end position="306"/>
    </location>
</feature>
<evidence type="ECO:0000313" key="9">
    <source>
        <dbReference type="EMBL" id="KAG7372204.1"/>
    </source>
</evidence>
<dbReference type="Proteomes" id="UP000693970">
    <property type="component" value="Unassembled WGS sequence"/>
</dbReference>
<dbReference type="AlphaFoldDB" id="A0A9K3M1T1"/>
<feature type="region of interest" description="Disordered" evidence="8">
    <location>
        <begin position="282"/>
        <end position="327"/>
    </location>
</feature>
<dbReference type="Pfam" id="PF02416">
    <property type="entry name" value="TatA_B_E"/>
    <property type="match status" value="1"/>
</dbReference>
<reference evidence="9" key="2">
    <citation type="submission" date="2021-04" db="EMBL/GenBank/DDBJ databases">
        <authorList>
            <person name="Podell S."/>
        </authorList>
    </citation>
    <scope>NUCLEOTIDE SEQUENCE</scope>
    <source>
        <strain evidence="9">Hildebrandi</strain>
    </source>
</reference>
<keyword evidence="2" id="KW-0813">Transport</keyword>
<keyword evidence="3" id="KW-0812">Transmembrane</keyword>
<comment type="caution">
    <text evidence="9">The sequence shown here is derived from an EMBL/GenBank/DDBJ whole genome shotgun (WGS) entry which is preliminary data.</text>
</comment>
<evidence type="ECO:0000256" key="5">
    <source>
        <dbReference type="ARBA" id="ARBA00022989"/>
    </source>
</evidence>
<dbReference type="InterPro" id="IPR003369">
    <property type="entry name" value="TatA/B/E"/>
</dbReference>
<proteinExistence type="predicted"/>
<feature type="compositionally biased region" description="Basic residues" evidence="8">
    <location>
        <begin position="222"/>
        <end position="231"/>
    </location>
</feature>
<sequence>MQMRMVHLQLDVVARRWRLTILTVSLCLALVVSHASTAAAFIPSTLPFAESVHSVGHNTNGRQQNLLTTSLPRYNTPTNRNNQRQPSSQLHSFMGSDGGLLGIGTPELFTILLVGYFVLGPSDLYKLTKEIGKFIQNLRTFTTEATATLENNMESQLQLDEIRKAQRELTDAFSFRRSINVDEETDPFEVNVKSPRSVVEEDIASGVAEAATVGSVASQKKRRVRRVKKKKQEVTPSTGTNPFVVADEMELTNNVPDLDLNDDLSVAADRALDSMQVARDELENEQKAAAKEAAAQTRKERKERLQRAQMRSLAKGEDSSVEQSRFQQQLSGDWNSQILANSNKLDPLAGIMERLAVLEEEKVAADKRLQEEFRLREENEERFYREKRQLLEDAVAKIQASAFASSGSESNT</sequence>
<accession>A0A9K3M1T1</accession>
<evidence type="ECO:0000256" key="3">
    <source>
        <dbReference type="ARBA" id="ARBA00022692"/>
    </source>
</evidence>
<feature type="region of interest" description="Disordered" evidence="8">
    <location>
        <begin position="222"/>
        <end position="241"/>
    </location>
</feature>
<evidence type="ECO:0000313" key="10">
    <source>
        <dbReference type="Proteomes" id="UP000693970"/>
    </source>
</evidence>
<feature type="region of interest" description="Disordered" evidence="8">
    <location>
        <begin position="71"/>
        <end position="91"/>
    </location>
</feature>
<evidence type="ECO:0000256" key="1">
    <source>
        <dbReference type="ARBA" id="ARBA00004167"/>
    </source>
</evidence>
<keyword evidence="7" id="KW-0472">Membrane</keyword>
<evidence type="ECO:0000256" key="4">
    <source>
        <dbReference type="ARBA" id="ARBA00022927"/>
    </source>
</evidence>